<keyword evidence="1" id="KW-0812">Transmembrane</keyword>
<evidence type="ECO:0000259" key="2">
    <source>
        <dbReference type="Pfam" id="PF20152"/>
    </source>
</evidence>
<accession>A0A067THS4</accession>
<feature type="transmembrane region" description="Helical" evidence="1">
    <location>
        <begin position="161"/>
        <end position="184"/>
    </location>
</feature>
<feature type="transmembrane region" description="Helical" evidence="1">
    <location>
        <begin position="231"/>
        <end position="252"/>
    </location>
</feature>
<feature type="transmembrane region" description="Helical" evidence="1">
    <location>
        <begin position="15"/>
        <end position="38"/>
    </location>
</feature>
<dbReference type="OrthoDB" id="3203775at2759"/>
<evidence type="ECO:0000313" key="4">
    <source>
        <dbReference type="Proteomes" id="UP000027222"/>
    </source>
</evidence>
<feature type="transmembrane region" description="Helical" evidence="1">
    <location>
        <begin position="95"/>
        <end position="116"/>
    </location>
</feature>
<feature type="transmembrane region" description="Helical" evidence="1">
    <location>
        <begin position="58"/>
        <end position="83"/>
    </location>
</feature>
<dbReference type="PANTHER" id="PTHR40465:SF1">
    <property type="entry name" value="DUF6534 DOMAIN-CONTAINING PROTEIN"/>
    <property type="match status" value="1"/>
</dbReference>
<keyword evidence="4" id="KW-1185">Reference proteome</keyword>
<keyword evidence="1" id="KW-1133">Transmembrane helix</keyword>
<protein>
    <recommendedName>
        <fullName evidence="2">DUF6534 domain-containing protein</fullName>
    </recommendedName>
</protein>
<dbReference type="EMBL" id="KL142369">
    <property type="protein sequence ID" value="KDR82711.1"/>
    <property type="molecule type" value="Genomic_DNA"/>
</dbReference>
<dbReference type="STRING" id="685588.A0A067THS4"/>
<dbReference type="HOGENOM" id="CLU_076650_0_0_1"/>
<feature type="domain" description="DUF6534" evidence="2">
    <location>
        <begin position="169"/>
        <end position="255"/>
    </location>
</feature>
<feature type="transmembrane region" description="Helical" evidence="1">
    <location>
        <begin position="123"/>
        <end position="141"/>
    </location>
</feature>
<gene>
    <name evidence="3" type="ORF">GALMADRAFT_238210</name>
</gene>
<reference evidence="4" key="1">
    <citation type="journal article" date="2014" name="Proc. Natl. Acad. Sci. U.S.A.">
        <title>Extensive sampling of basidiomycete genomes demonstrates inadequacy of the white-rot/brown-rot paradigm for wood decay fungi.</title>
        <authorList>
            <person name="Riley R."/>
            <person name="Salamov A.A."/>
            <person name="Brown D.W."/>
            <person name="Nagy L.G."/>
            <person name="Floudas D."/>
            <person name="Held B.W."/>
            <person name="Levasseur A."/>
            <person name="Lombard V."/>
            <person name="Morin E."/>
            <person name="Otillar R."/>
            <person name="Lindquist E.A."/>
            <person name="Sun H."/>
            <person name="LaButti K.M."/>
            <person name="Schmutz J."/>
            <person name="Jabbour D."/>
            <person name="Luo H."/>
            <person name="Baker S.E."/>
            <person name="Pisabarro A.G."/>
            <person name="Walton J.D."/>
            <person name="Blanchette R.A."/>
            <person name="Henrissat B."/>
            <person name="Martin F."/>
            <person name="Cullen D."/>
            <person name="Hibbett D.S."/>
            <person name="Grigoriev I.V."/>
        </authorList>
    </citation>
    <scope>NUCLEOTIDE SEQUENCE [LARGE SCALE GENOMIC DNA]</scope>
    <source>
        <strain evidence="4">CBS 339.88</strain>
    </source>
</reference>
<sequence>MGIFFLPPYRVNLGAQLIGCFVNLVLYTLALAASWKYFHSDRRKQDRKVFVGTVIHNLVMDTIGTLAICADTFTVFVVCWGNIGRVMSRNPWALVVWLLTNALTEAVVQSFMVYRYWKLTSNYYVSIPIVVMILFTLAVFLNLCAQSATNIDPHRLLRLPHIAMALGAAVATNLSINVALISYLHQVRTPYIATRHIIEKSITLVTITGCATSLIIVAVILTVFIHPLSSVSTAFGFIVGRTYTLTLLYMLLNRDMMSRDPWLHVIFDTQLTPSLTSQTTSISSPTLQDRTRTSSDVMVFAPPQDSISLGQRGRD</sequence>
<evidence type="ECO:0000256" key="1">
    <source>
        <dbReference type="SAM" id="Phobius"/>
    </source>
</evidence>
<proteinExistence type="predicted"/>
<organism evidence="3 4">
    <name type="scientific">Galerina marginata (strain CBS 339.88)</name>
    <dbReference type="NCBI Taxonomy" id="685588"/>
    <lineage>
        <taxon>Eukaryota</taxon>
        <taxon>Fungi</taxon>
        <taxon>Dikarya</taxon>
        <taxon>Basidiomycota</taxon>
        <taxon>Agaricomycotina</taxon>
        <taxon>Agaricomycetes</taxon>
        <taxon>Agaricomycetidae</taxon>
        <taxon>Agaricales</taxon>
        <taxon>Agaricineae</taxon>
        <taxon>Strophariaceae</taxon>
        <taxon>Galerina</taxon>
    </lineage>
</organism>
<dbReference type="Proteomes" id="UP000027222">
    <property type="component" value="Unassembled WGS sequence"/>
</dbReference>
<name>A0A067THS4_GALM3</name>
<dbReference type="InterPro" id="IPR045339">
    <property type="entry name" value="DUF6534"/>
</dbReference>
<keyword evidence="1" id="KW-0472">Membrane</keyword>
<dbReference type="Pfam" id="PF20152">
    <property type="entry name" value="DUF6534"/>
    <property type="match status" value="1"/>
</dbReference>
<feature type="transmembrane region" description="Helical" evidence="1">
    <location>
        <begin position="204"/>
        <end position="225"/>
    </location>
</feature>
<dbReference type="PANTHER" id="PTHR40465">
    <property type="entry name" value="CHROMOSOME 1, WHOLE GENOME SHOTGUN SEQUENCE"/>
    <property type="match status" value="1"/>
</dbReference>
<dbReference type="AlphaFoldDB" id="A0A067THS4"/>
<evidence type="ECO:0000313" key="3">
    <source>
        <dbReference type="EMBL" id="KDR82711.1"/>
    </source>
</evidence>